<reference evidence="2" key="1">
    <citation type="submission" date="2024-03" db="EMBL/GenBank/DDBJ databases">
        <title>WGS assembly of Saponaria officinalis var. Norfolk2.</title>
        <authorList>
            <person name="Jenkins J."/>
            <person name="Shu S."/>
            <person name="Grimwood J."/>
            <person name="Barry K."/>
            <person name="Goodstein D."/>
            <person name="Schmutz J."/>
            <person name="Leebens-Mack J."/>
            <person name="Osbourn A."/>
        </authorList>
    </citation>
    <scope>NUCLEOTIDE SEQUENCE [LARGE SCALE GENOMIC DNA]</scope>
    <source>
        <strain evidence="2">JIC</strain>
    </source>
</reference>
<feature type="transmembrane region" description="Helical" evidence="1">
    <location>
        <begin position="180"/>
        <end position="203"/>
    </location>
</feature>
<keyword evidence="1" id="KW-1133">Transmembrane helix</keyword>
<dbReference type="AlphaFoldDB" id="A0AAW1GX88"/>
<dbReference type="PANTHER" id="PTHR34222">
    <property type="entry name" value="GAG_PRE-INTEGRS DOMAIN-CONTAINING PROTEIN"/>
    <property type="match status" value="1"/>
</dbReference>
<gene>
    <name evidence="2" type="ORF">RND81_13G037500</name>
</gene>
<keyword evidence="1" id="KW-0472">Membrane</keyword>
<protein>
    <recommendedName>
        <fullName evidence="4">Retrotransposon gag domain-containing protein</fullName>
    </recommendedName>
</protein>
<sequence length="209" mass="23828">MNVIDPEVKSLLPNYENAKGLWDDFHERFSVIDGPRIQKIQSSLRDCRQTESISVVYYGKLCQLLDKLDKYVPIVVCRCNKCECDVAKQHVAIRESERLHHFLMGLLPAVYGSLRSVLLSQTPLPTLHRAFHLISQEEQVRGIDRTVEPALEIASFAVRSQPRPSLPRPSSQLSRTERQILFVLTVLVRVMIEVCVLIFLMSYPIGGTI</sequence>
<name>A0AAW1GX88_SAPOF</name>
<evidence type="ECO:0000256" key="1">
    <source>
        <dbReference type="SAM" id="Phobius"/>
    </source>
</evidence>
<accession>A0AAW1GX88</accession>
<proteinExistence type="predicted"/>
<evidence type="ECO:0000313" key="2">
    <source>
        <dbReference type="EMBL" id="KAK9668151.1"/>
    </source>
</evidence>
<dbReference type="EMBL" id="JBDFQZ010000013">
    <property type="protein sequence ID" value="KAK9668151.1"/>
    <property type="molecule type" value="Genomic_DNA"/>
</dbReference>
<dbReference type="Proteomes" id="UP001443914">
    <property type="component" value="Unassembled WGS sequence"/>
</dbReference>
<evidence type="ECO:0000313" key="3">
    <source>
        <dbReference type="Proteomes" id="UP001443914"/>
    </source>
</evidence>
<dbReference type="PANTHER" id="PTHR34222:SF94">
    <property type="entry name" value="CCHC-TYPE DOMAIN-CONTAINING PROTEIN"/>
    <property type="match status" value="1"/>
</dbReference>
<comment type="caution">
    <text evidence="2">The sequence shown here is derived from an EMBL/GenBank/DDBJ whole genome shotgun (WGS) entry which is preliminary data.</text>
</comment>
<organism evidence="2 3">
    <name type="scientific">Saponaria officinalis</name>
    <name type="common">Common soapwort</name>
    <name type="synonym">Lychnis saponaria</name>
    <dbReference type="NCBI Taxonomy" id="3572"/>
    <lineage>
        <taxon>Eukaryota</taxon>
        <taxon>Viridiplantae</taxon>
        <taxon>Streptophyta</taxon>
        <taxon>Embryophyta</taxon>
        <taxon>Tracheophyta</taxon>
        <taxon>Spermatophyta</taxon>
        <taxon>Magnoliopsida</taxon>
        <taxon>eudicotyledons</taxon>
        <taxon>Gunneridae</taxon>
        <taxon>Pentapetalae</taxon>
        <taxon>Caryophyllales</taxon>
        <taxon>Caryophyllaceae</taxon>
        <taxon>Caryophylleae</taxon>
        <taxon>Saponaria</taxon>
    </lineage>
</organism>
<keyword evidence="1" id="KW-0812">Transmembrane</keyword>
<keyword evidence="3" id="KW-1185">Reference proteome</keyword>
<evidence type="ECO:0008006" key="4">
    <source>
        <dbReference type="Google" id="ProtNLM"/>
    </source>
</evidence>